<reference evidence="2 3" key="1">
    <citation type="submission" date="2019-03" db="EMBL/GenBank/DDBJ databases">
        <title>Single cell metagenomics reveals metabolic interactions within the superorganism composed of flagellate Streblomastix strix and complex community of Bacteroidetes bacteria on its surface.</title>
        <authorList>
            <person name="Treitli S.C."/>
            <person name="Kolisko M."/>
            <person name="Husnik F."/>
            <person name="Keeling P."/>
            <person name="Hampl V."/>
        </authorList>
    </citation>
    <scope>NUCLEOTIDE SEQUENCE [LARGE SCALE GENOMIC DNA]</scope>
    <source>
        <strain evidence="2">ST1C</strain>
    </source>
</reference>
<feature type="transmembrane region" description="Helical" evidence="1">
    <location>
        <begin position="217"/>
        <end position="237"/>
    </location>
</feature>
<keyword evidence="1" id="KW-0472">Membrane</keyword>
<name>A0A5J4V7F2_9EUKA</name>
<feature type="transmembrane region" description="Helical" evidence="1">
    <location>
        <begin position="192"/>
        <end position="211"/>
    </location>
</feature>
<protein>
    <submittedName>
        <fullName evidence="2">Uncharacterized protein</fullName>
    </submittedName>
</protein>
<sequence length="362" mass="40984">PVCSNFRPILELIGLSTHTALKKEKNTPPIFSTEIFLGKKKDWPQWTESIRVTSLPSFVLFTPNIMHIRDRDEEYRDEYSTFEEEEEEDIDIQLDENMKSESIHIYTSTGEMFSLPHFLSWVGKYTDHHLSVTNDLANELSNPHSTSSGNSLYSSLQSILTSVKHAISSKQTSSSTGSSLSSSQNEFQLTPLLIMMIVFSLVMAIGGIYILRKMWGIVAALSFVTIVAVTLYSLSGLPSWRINNRPFIIRRQIATPQPVGLAQLQRQQIRMDPSGKYGGNVPPHIIQRPQYQEVIIYFMMKMGRSMQTGAEGFIIGFFYLAFAVSFVIHTNIKPTKLLSFMFVIISFGIFTLIYILNNAKNG</sequence>
<keyword evidence="1" id="KW-1133">Transmembrane helix</keyword>
<feature type="transmembrane region" description="Helical" evidence="1">
    <location>
        <begin position="309"/>
        <end position="332"/>
    </location>
</feature>
<evidence type="ECO:0000256" key="1">
    <source>
        <dbReference type="SAM" id="Phobius"/>
    </source>
</evidence>
<gene>
    <name evidence="2" type="ORF">EZS28_025886</name>
</gene>
<feature type="non-terminal residue" evidence="2">
    <location>
        <position position="1"/>
    </location>
</feature>
<evidence type="ECO:0000313" key="2">
    <source>
        <dbReference type="EMBL" id="KAA6378587.1"/>
    </source>
</evidence>
<dbReference type="Proteomes" id="UP000324800">
    <property type="component" value="Unassembled WGS sequence"/>
</dbReference>
<organism evidence="2 3">
    <name type="scientific">Streblomastix strix</name>
    <dbReference type="NCBI Taxonomy" id="222440"/>
    <lineage>
        <taxon>Eukaryota</taxon>
        <taxon>Metamonada</taxon>
        <taxon>Preaxostyla</taxon>
        <taxon>Oxymonadida</taxon>
        <taxon>Streblomastigidae</taxon>
        <taxon>Streblomastix</taxon>
    </lineage>
</organism>
<accession>A0A5J4V7F2</accession>
<comment type="caution">
    <text evidence="2">The sequence shown here is derived from an EMBL/GenBank/DDBJ whole genome shotgun (WGS) entry which is preliminary data.</text>
</comment>
<feature type="transmembrane region" description="Helical" evidence="1">
    <location>
        <begin position="338"/>
        <end position="356"/>
    </location>
</feature>
<dbReference type="EMBL" id="SNRW01009047">
    <property type="protein sequence ID" value="KAA6378587.1"/>
    <property type="molecule type" value="Genomic_DNA"/>
</dbReference>
<proteinExistence type="predicted"/>
<evidence type="ECO:0000313" key="3">
    <source>
        <dbReference type="Proteomes" id="UP000324800"/>
    </source>
</evidence>
<dbReference type="AlphaFoldDB" id="A0A5J4V7F2"/>
<keyword evidence="1" id="KW-0812">Transmembrane</keyword>